<name>A0A1I1CNT2_9PSEU</name>
<evidence type="ECO:0000313" key="4">
    <source>
        <dbReference type="Proteomes" id="UP000243799"/>
    </source>
</evidence>
<keyword evidence="4" id="KW-1185">Reference proteome</keyword>
<sequence>MADRLKAHPGQGNHARWSRPAVNMTGVERWVRLLAGILLAVGGSWVIASQLDGGLAAGAWALLALGVVDLVLSGLTGFCPVYRFVRAPGTRRRPS</sequence>
<keyword evidence="1" id="KW-0472">Membrane</keyword>
<protein>
    <recommendedName>
        <fullName evidence="2">Inner membrane protein YgaP-like transmembrane domain-containing protein</fullName>
    </recommendedName>
</protein>
<feature type="transmembrane region" description="Helical" evidence="1">
    <location>
        <begin position="30"/>
        <end position="48"/>
    </location>
</feature>
<evidence type="ECO:0000259" key="2">
    <source>
        <dbReference type="Pfam" id="PF11127"/>
    </source>
</evidence>
<dbReference type="AlphaFoldDB" id="A0A1I1CNT2"/>
<feature type="transmembrane region" description="Helical" evidence="1">
    <location>
        <begin position="60"/>
        <end position="85"/>
    </location>
</feature>
<keyword evidence="1" id="KW-1133">Transmembrane helix</keyword>
<organism evidence="3 4">
    <name type="scientific">Amycolatopsis marina</name>
    <dbReference type="NCBI Taxonomy" id="490629"/>
    <lineage>
        <taxon>Bacteria</taxon>
        <taxon>Bacillati</taxon>
        <taxon>Actinomycetota</taxon>
        <taxon>Actinomycetes</taxon>
        <taxon>Pseudonocardiales</taxon>
        <taxon>Pseudonocardiaceae</taxon>
        <taxon>Amycolatopsis</taxon>
    </lineage>
</organism>
<evidence type="ECO:0000313" key="3">
    <source>
        <dbReference type="EMBL" id="SFB62558.1"/>
    </source>
</evidence>
<dbReference type="Proteomes" id="UP000243799">
    <property type="component" value="Unassembled WGS sequence"/>
</dbReference>
<feature type="domain" description="Inner membrane protein YgaP-like transmembrane" evidence="2">
    <location>
        <begin position="22"/>
        <end position="85"/>
    </location>
</feature>
<reference evidence="4" key="1">
    <citation type="submission" date="2016-10" db="EMBL/GenBank/DDBJ databases">
        <authorList>
            <person name="Varghese N."/>
            <person name="Submissions S."/>
        </authorList>
    </citation>
    <scope>NUCLEOTIDE SEQUENCE [LARGE SCALE GENOMIC DNA]</scope>
    <source>
        <strain evidence="4">CGMCC 4.3568</strain>
    </source>
</reference>
<proteinExistence type="predicted"/>
<dbReference type="EMBL" id="FOKG01000031">
    <property type="protein sequence ID" value="SFB62558.1"/>
    <property type="molecule type" value="Genomic_DNA"/>
</dbReference>
<dbReference type="STRING" id="490629.SAMN05216266_13111"/>
<keyword evidence="1" id="KW-0812">Transmembrane</keyword>
<dbReference type="RefSeq" id="WP_091679069.1">
    <property type="nucleotide sequence ID" value="NZ_FOKG01000031.1"/>
</dbReference>
<evidence type="ECO:0000256" key="1">
    <source>
        <dbReference type="SAM" id="Phobius"/>
    </source>
</evidence>
<accession>A0A1I1CNT2</accession>
<dbReference type="InterPro" id="IPR021309">
    <property type="entry name" value="YgaP-like_TM"/>
</dbReference>
<dbReference type="Pfam" id="PF11127">
    <property type="entry name" value="YgaP-like_TM"/>
    <property type="match status" value="1"/>
</dbReference>
<gene>
    <name evidence="3" type="ORF">SAMN05216266_13111</name>
</gene>